<evidence type="ECO:0000313" key="3">
    <source>
        <dbReference type="Proteomes" id="UP000607653"/>
    </source>
</evidence>
<keyword evidence="3" id="KW-1185">Reference proteome</keyword>
<keyword evidence="1" id="KW-0472">Membrane</keyword>
<dbReference type="AlphaFoldDB" id="A0A822YS87"/>
<comment type="caution">
    <text evidence="2">The sequence shown here is derived from an EMBL/GenBank/DDBJ whole genome shotgun (WGS) entry which is preliminary data.</text>
</comment>
<dbReference type="Proteomes" id="UP000607653">
    <property type="component" value="Unassembled WGS sequence"/>
</dbReference>
<feature type="transmembrane region" description="Helical" evidence="1">
    <location>
        <begin position="24"/>
        <end position="42"/>
    </location>
</feature>
<keyword evidence="1" id="KW-0812">Transmembrane</keyword>
<protein>
    <submittedName>
        <fullName evidence="2">Uncharacterized protein</fullName>
    </submittedName>
</protein>
<dbReference type="EMBL" id="DUZY01000003">
    <property type="protein sequence ID" value="DAD33915.1"/>
    <property type="molecule type" value="Genomic_DNA"/>
</dbReference>
<organism evidence="2 3">
    <name type="scientific">Nelumbo nucifera</name>
    <name type="common">Sacred lotus</name>
    <dbReference type="NCBI Taxonomy" id="4432"/>
    <lineage>
        <taxon>Eukaryota</taxon>
        <taxon>Viridiplantae</taxon>
        <taxon>Streptophyta</taxon>
        <taxon>Embryophyta</taxon>
        <taxon>Tracheophyta</taxon>
        <taxon>Spermatophyta</taxon>
        <taxon>Magnoliopsida</taxon>
        <taxon>Proteales</taxon>
        <taxon>Nelumbonaceae</taxon>
        <taxon>Nelumbo</taxon>
    </lineage>
</organism>
<gene>
    <name evidence="2" type="ORF">HUJ06_012766</name>
</gene>
<proteinExistence type="predicted"/>
<keyword evidence="1" id="KW-1133">Transmembrane helix</keyword>
<accession>A0A822YS87</accession>
<reference evidence="2 3" key="1">
    <citation type="journal article" date="2020" name="Mol. Biol. Evol.">
        <title>Distinct Expression and Methylation Patterns for Genes with Different Fates following a Single Whole-Genome Duplication in Flowering Plants.</title>
        <authorList>
            <person name="Shi T."/>
            <person name="Rahmani R.S."/>
            <person name="Gugger P.F."/>
            <person name="Wang M."/>
            <person name="Li H."/>
            <person name="Zhang Y."/>
            <person name="Li Z."/>
            <person name="Wang Q."/>
            <person name="Van de Peer Y."/>
            <person name="Marchal K."/>
            <person name="Chen J."/>
        </authorList>
    </citation>
    <scope>NUCLEOTIDE SEQUENCE [LARGE SCALE GENOMIC DNA]</scope>
    <source>
        <tissue evidence="2">Leaf</tissue>
    </source>
</reference>
<feature type="transmembrane region" description="Helical" evidence="1">
    <location>
        <begin position="49"/>
        <end position="68"/>
    </location>
</feature>
<sequence>MLPLLSITTIVVTAAVIIIGEHLLLLLIPFFLFFLPFFLSFLSRQPPISLFLTKEYIPIIIFILIFQSNVK</sequence>
<evidence type="ECO:0000313" key="2">
    <source>
        <dbReference type="EMBL" id="DAD33915.1"/>
    </source>
</evidence>
<evidence type="ECO:0000256" key="1">
    <source>
        <dbReference type="SAM" id="Phobius"/>
    </source>
</evidence>
<name>A0A822YS87_NELNU</name>